<dbReference type="PANTHER" id="PTHR10039:SF17">
    <property type="entry name" value="FUNGAL STAND N-TERMINAL GOODBYE DOMAIN-CONTAINING PROTEIN-RELATED"/>
    <property type="match status" value="1"/>
</dbReference>
<gene>
    <name evidence="4" type="ORF">H1R20_g298</name>
</gene>
<accession>A0A9W8JMT2</accession>
<feature type="compositionally biased region" description="Polar residues" evidence="2">
    <location>
        <begin position="36"/>
        <end position="72"/>
    </location>
</feature>
<organism evidence="4 5">
    <name type="scientific">Candolleomyces eurysporus</name>
    <dbReference type="NCBI Taxonomy" id="2828524"/>
    <lineage>
        <taxon>Eukaryota</taxon>
        <taxon>Fungi</taxon>
        <taxon>Dikarya</taxon>
        <taxon>Basidiomycota</taxon>
        <taxon>Agaricomycotina</taxon>
        <taxon>Agaricomycetes</taxon>
        <taxon>Agaricomycetidae</taxon>
        <taxon>Agaricales</taxon>
        <taxon>Agaricineae</taxon>
        <taxon>Psathyrellaceae</taxon>
        <taxon>Candolleomyces</taxon>
    </lineage>
</organism>
<feature type="compositionally biased region" description="Polar residues" evidence="2">
    <location>
        <begin position="1"/>
        <end position="12"/>
    </location>
</feature>
<protein>
    <recommendedName>
        <fullName evidence="3">Nephrocystin 3-like N-terminal domain-containing protein</fullName>
    </recommendedName>
</protein>
<name>A0A9W8JMT2_9AGAR</name>
<dbReference type="PANTHER" id="PTHR10039">
    <property type="entry name" value="AMELOGENIN"/>
    <property type="match status" value="1"/>
</dbReference>
<evidence type="ECO:0000259" key="3">
    <source>
        <dbReference type="Pfam" id="PF24883"/>
    </source>
</evidence>
<sequence length="979" mass="109411">MSTPDFNFNPSFNPYHPSQGEHQTRYRVPTAGAIQRGSQDGQQGNWHNHSTIDSSHGLLSSPSTLPSFNLSSHHQHQDNPPFHFRSNTTYRSNDETIIGIQGYGSNNHAYCVGGPSTSQQTAWSSQLVRPIMNADFAGPYTDGSNTAGIIGGQACGSNDAPYHFGGYDSHGSNAEAYSSMSQVTVASSVAGLKGPREDIGTHNMPVYVSEGAAGPSELIASTATPQLSRNNSTFPHIQATRGSMDSEQGHDDLPYGPIPHASIQSSNSMCFHTERRTVNHRSAPYSIVYRQERSRAPTYNGNISGGVHYNYNMSNVEGAILQYLKEHAATGAMHDSDERFPPPLCHPGTREAVIYRILEWYGYQDGPNKPIMWVHAPAGYGKTAVAGTVAATLEAKLIELNFNPLGATFFFWRTSSERNSPARFIITLAYQLSMSIPELAPHVENAVRRNPMILTKALEVQMAKLVVEPLKALGDTKDMPNRLIIIDGLDECINSDREFRVEKRYAEDREVVQVRVLNLIRVLASHGLPLSFLILSRPEAWIKQHIASLSFKGLVETVDLYEVGDHMNDVETFVRAELTRLGLREEHLVERLIREAGGHMLFASTVIRHIDCPYDEPCQRLRNILNNHSSSNPDLAHSTPFSSLHELYRQILRSCPEGNRSTMIEVLEDIMGAYPFNAKGVDMNRAIGTLDSLSSRVSGAGMKAIRGLQAVLDFAGVGSNNGWRKMARLGFFIHSSFGEFLSDRRFSLEFYIDPQKGRRRLLSGCLHYMSSITLDNNLDDDHLQYAVVAWKELWFESINFKPLGKAVLLDMFQKLLSIDLTACFVHAFTLEHDRVSVLSVFSGRDIIAGARNPIIPRNTDGFTLFDSEPFARQAVSHICTSHRAAVLHLLQKKFAPYTKYHAFVFAVFNCLFDLSMAIPSGEPWNWHSDRVVQALKTLKRESWEHIDDFMEGVSRYSSFPRAEIRERVKPIIAFIRHDK</sequence>
<keyword evidence="5" id="KW-1185">Reference proteome</keyword>
<feature type="domain" description="Nephrocystin 3-like N-terminal" evidence="3">
    <location>
        <begin position="365"/>
        <end position="505"/>
    </location>
</feature>
<dbReference type="Gene3D" id="3.40.50.300">
    <property type="entry name" value="P-loop containing nucleotide triphosphate hydrolases"/>
    <property type="match status" value="1"/>
</dbReference>
<evidence type="ECO:0000313" key="5">
    <source>
        <dbReference type="Proteomes" id="UP001140091"/>
    </source>
</evidence>
<reference evidence="4" key="1">
    <citation type="submission" date="2022-06" db="EMBL/GenBank/DDBJ databases">
        <title>Genome Sequence of Candolleomyces eurysporus.</title>
        <authorList>
            <person name="Buettner E."/>
        </authorList>
    </citation>
    <scope>NUCLEOTIDE SEQUENCE</scope>
    <source>
        <strain evidence="4">VTCC 930004</strain>
    </source>
</reference>
<dbReference type="InterPro" id="IPR056884">
    <property type="entry name" value="NPHP3-like_N"/>
</dbReference>
<comment type="caution">
    <text evidence="4">The sequence shown here is derived from an EMBL/GenBank/DDBJ whole genome shotgun (WGS) entry which is preliminary data.</text>
</comment>
<keyword evidence="1" id="KW-0677">Repeat</keyword>
<dbReference type="EMBL" id="JANBPK010000017">
    <property type="protein sequence ID" value="KAJ2936778.1"/>
    <property type="molecule type" value="Genomic_DNA"/>
</dbReference>
<dbReference type="AlphaFoldDB" id="A0A9W8JMT2"/>
<feature type="non-terminal residue" evidence="4">
    <location>
        <position position="1"/>
    </location>
</feature>
<dbReference type="Proteomes" id="UP001140091">
    <property type="component" value="Unassembled WGS sequence"/>
</dbReference>
<dbReference type="OrthoDB" id="10334491at2759"/>
<evidence type="ECO:0000256" key="2">
    <source>
        <dbReference type="SAM" id="MobiDB-lite"/>
    </source>
</evidence>
<dbReference type="SUPFAM" id="SSF52540">
    <property type="entry name" value="P-loop containing nucleoside triphosphate hydrolases"/>
    <property type="match status" value="1"/>
</dbReference>
<dbReference type="InterPro" id="IPR027417">
    <property type="entry name" value="P-loop_NTPase"/>
</dbReference>
<proteinExistence type="predicted"/>
<dbReference type="Pfam" id="PF24883">
    <property type="entry name" value="NPHP3_N"/>
    <property type="match status" value="1"/>
</dbReference>
<evidence type="ECO:0000256" key="1">
    <source>
        <dbReference type="ARBA" id="ARBA00022737"/>
    </source>
</evidence>
<feature type="region of interest" description="Disordered" evidence="2">
    <location>
        <begin position="1"/>
        <end position="88"/>
    </location>
</feature>
<evidence type="ECO:0000313" key="4">
    <source>
        <dbReference type="EMBL" id="KAJ2936778.1"/>
    </source>
</evidence>